<dbReference type="Gene3D" id="3.40.50.300">
    <property type="entry name" value="P-loop containing nucleotide triphosphate hydrolases"/>
    <property type="match status" value="1"/>
</dbReference>
<reference evidence="2 3" key="1">
    <citation type="journal article" date="2021" name="Sci. Rep.">
        <title>Genome sequencing of the multicellular alga Astrephomene provides insights into convergent evolution of germ-soma differentiation.</title>
        <authorList>
            <person name="Yamashita S."/>
            <person name="Yamamoto K."/>
            <person name="Matsuzaki R."/>
            <person name="Suzuki S."/>
            <person name="Yamaguchi H."/>
            <person name="Hirooka S."/>
            <person name="Minakuchi Y."/>
            <person name="Miyagishima S."/>
            <person name="Kawachi M."/>
            <person name="Toyoda A."/>
            <person name="Nozaki H."/>
        </authorList>
    </citation>
    <scope>NUCLEOTIDE SEQUENCE [LARGE SCALE GENOMIC DNA]</scope>
    <source>
        <strain evidence="2 3">NIES-4017</strain>
    </source>
</reference>
<sequence length="555" mass="62878">MASDRRLAVYCFLLFISLETLNTHISCNASIIQPALQSFFGSAADATADAEVLAMLDFAIHMPLLKLNGTLRKAPELDEPGAAELVKQLLAFGQQGQGITKEWVAALSHFYTSNVANITTGPPDMLGKRQAFPVLRRMAMAQLVKAWLTGMQRQLPPVLEDSLRRLFHEFYEAHRVVALRKGIMEYFHISKSGGTSWCHAAKNNGCRAQIYDSAYICQISQFDDRVRWLNNSFHHQRTGRGARWGTWGRAQRATQQPTCAARHEFAALMGYQYFSNEYALHEGFERPEEVGLCEQFFNVILIRDPLRRLLSHLKFVTMQMKWDYRNNTLFHATFAGVDAAFWEQFGPVLVDNYMLRGMLGETVYHWPLGSIGPQQVQQGRALLQQYDMVIDLEAGHDVIDDVIQLGLGWPHTLREIHDKDSAKAAKLLNLTYEDYLPRDMERLYARQQPDVEFYRFGRVLVRLDALLFSVARALGLQPLPAFDLQAARDKPKAIRCGLLRRGPRLTNSTDDRWLPNEFHNRVNAEMLAARQAAQAKAAQRAARIRAAKMAAAAGA</sequence>
<evidence type="ECO:0000313" key="3">
    <source>
        <dbReference type="Proteomes" id="UP001054857"/>
    </source>
</evidence>
<dbReference type="InterPro" id="IPR027417">
    <property type="entry name" value="P-loop_NTPase"/>
</dbReference>
<accession>A0AAD3E2W3</accession>
<evidence type="ECO:0000256" key="1">
    <source>
        <dbReference type="SAM" id="SignalP"/>
    </source>
</evidence>
<feature type="non-terminal residue" evidence="2">
    <location>
        <position position="1"/>
    </location>
</feature>
<keyword evidence="3" id="KW-1185">Reference proteome</keyword>
<keyword evidence="1" id="KW-0732">Signal</keyword>
<protein>
    <recommendedName>
        <fullName evidence="4">Sulfotransferase</fullName>
    </recommendedName>
</protein>
<dbReference type="EMBL" id="BMAR01000070">
    <property type="protein sequence ID" value="GFR52721.1"/>
    <property type="molecule type" value="Genomic_DNA"/>
</dbReference>
<evidence type="ECO:0008006" key="4">
    <source>
        <dbReference type="Google" id="ProtNLM"/>
    </source>
</evidence>
<name>A0AAD3E2W3_9CHLO</name>
<comment type="caution">
    <text evidence="2">The sequence shown here is derived from an EMBL/GenBank/DDBJ whole genome shotgun (WGS) entry which is preliminary data.</text>
</comment>
<evidence type="ECO:0000313" key="2">
    <source>
        <dbReference type="EMBL" id="GFR52721.1"/>
    </source>
</evidence>
<gene>
    <name evidence="2" type="ORF">Agub_g15274</name>
</gene>
<feature type="signal peptide" evidence="1">
    <location>
        <begin position="1"/>
        <end position="23"/>
    </location>
</feature>
<dbReference type="Proteomes" id="UP001054857">
    <property type="component" value="Unassembled WGS sequence"/>
</dbReference>
<proteinExistence type="predicted"/>
<feature type="chain" id="PRO_5041931259" description="Sulfotransferase" evidence="1">
    <location>
        <begin position="24"/>
        <end position="555"/>
    </location>
</feature>
<dbReference type="AlphaFoldDB" id="A0AAD3E2W3"/>
<organism evidence="2 3">
    <name type="scientific">Astrephomene gubernaculifera</name>
    <dbReference type="NCBI Taxonomy" id="47775"/>
    <lineage>
        <taxon>Eukaryota</taxon>
        <taxon>Viridiplantae</taxon>
        <taxon>Chlorophyta</taxon>
        <taxon>core chlorophytes</taxon>
        <taxon>Chlorophyceae</taxon>
        <taxon>CS clade</taxon>
        <taxon>Chlamydomonadales</taxon>
        <taxon>Astrephomenaceae</taxon>
        <taxon>Astrephomene</taxon>
    </lineage>
</organism>